<evidence type="ECO:0000313" key="2">
    <source>
        <dbReference type="EMBL" id="KAJ8941771.1"/>
    </source>
</evidence>
<protein>
    <recommendedName>
        <fullName evidence="1">DUF5641 domain-containing protein</fullName>
    </recommendedName>
</protein>
<comment type="caution">
    <text evidence="2">The sequence shown here is derived from an EMBL/GenBank/DDBJ whole genome shotgun (WGS) entry which is preliminary data.</text>
</comment>
<proteinExistence type="predicted"/>
<dbReference type="Pfam" id="PF18701">
    <property type="entry name" value="DUF5641"/>
    <property type="match status" value="1"/>
</dbReference>
<evidence type="ECO:0000313" key="3">
    <source>
        <dbReference type="Proteomes" id="UP001162162"/>
    </source>
</evidence>
<evidence type="ECO:0000259" key="1">
    <source>
        <dbReference type="Pfam" id="PF18701"/>
    </source>
</evidence>
<dbReference type="EMBL" id="JAPWTK010000354">
    <property type="protein sequence ID" value="KAJ8941771.1"/>
    <property type="molecule type" value="Genomic_DNA"/>
</dbReference>
<reference evidence="2" key="1">
    <citation type="journal article" date="2023" name="Insect Mol. Biol.">
        <title>Genome sequencing provides insights into the evolution of gene families encoding plant cell wall-degrading enzymes in longhorned beetles.</title>
        <authorList>
            <person name="Shin N.R."/>
            <person name="Okamura Y."/>
            <person name="Kirsch R."/>
            <person name="Pauchet Y."/>
        </authorList>
    </citation>
    <scope>NUCLEOTIDE SEQUENCE</scope>
    <source>
        <strain evidence="2">AMC_N1</strain>
    </source>
</reference>
<organism evidence="2 3">
    <name type="scientific">Aromia moschata</name>
    <dbReference type="NCBI Taxonomy" id="1265417"/>
    <lineage>
        <taxon>Eukaryota</taxon>
        <taxon>Metazoa</taxon>
        <taxon>Ecdysozoa</taxon>
        <taxon>Arthropoda</taxon>
        <taxon>Hexapoda</taxon>
        <taxon>Insecta</taxon>
        <taxon>Pterygota</taxon>
        <taxon>Neoptera</taxon>
        <taxon>Endopterygota</taxon>
        <taxon>Coleoptera</taxon>
        <taxon>Polyphaga</taxon>
        <taxon>Cucujiformia</taxon>
        <taxon>Chrysomeloidea</taxon>
        <taxon>Cerambycidae</taxon>
        <taxon>Cerambycinae</taxon>
        <taxon>Callichromatini</taxon>
        <taxon>Aromia</taxon>
    </lineage>
</organism>
<dbReference type="AlphaFoldDB" id="A0AAV8XTV7"/>
<dbReference type="Proteomes" id="UP001162162">
    <property type="component" value="Unassembled WGS sequence"/>
</dbReference>
<sequence>MHQHFWKRWNLEFLHTLQQRSKWTDPSTPIKVGSVVLIKDDSSPPLHWRVGRVLETHPGSDNVVRVVTLKTALGTLKRPVRAAFRYVWQRGADGPKSSESLSVGPAVRCSVSDPINPYIPRLRENKPLKRSSFINHPINSKFVVSDPSTPQITRLRENDSLKRAAVKIVLRTQFMVNTYTKYLSSKLVQTTLTHKGQLFLPTARSRRIKRLLDFVPCVLTLHHPPHLLHVPLQLRPSILEPGDDLGVGNAQGRGNLVSDGGTYVFLVQEPFLKFEELEVGEGRAGLSLLLRYSVSRNLSGRAVKDLKKKALSKMAGECFSQTLNYGGKQNIVHPAASHFSLEVLAMALIHRQTAEHFLGNNKCVEWKDIVVEMTISRIIVGIIVRSKDKDSTKISDRWSVGTRMIAGCSKEICLFKGGKGKECPRTVSGSLKREAEKAEKVVPSL</sequence>
<feature type="domain" description="DUF5641" evidence="1">
    <location>
        <begin position="1"/>
        <end position="81"/>
    </location>
</feature>
<accession>A0AAV8XTV7</accession>
<keyword evidence="3" id="KW-1185">Reference proteome</keyword>
<gene>
    <name evidence="2" type="ORF">NQ318_006428</name>
</gene>
<name>A0AAV8XTV7_9CUCU</name>
<dbReference type="PANTHER" id="PTHR47331">
    <property type="entry name" value="PHD-TYPE DOMAIN-CONTAINING PROTEIN"/>
    <property type="match status" value="1"/>
</dbReference>
<dbReference type="InterPro" id="IPR040676">
    <property type="entry name" value="DUF5641"/>
</dbReference>